<reference evidence="1 2" key="1">
    <citation type="journal article" date="2016" name="Int. J. Syst. Evol. Microbiol.">
        <title>Acidipila dinghuensis sp. nov., an acidobacterium isolated from forest soil.</title>
        <authorList>
            <person name="Jiang Y.W."/>
            <person name="Wang J."/>
            <person name="Chen M.H."/>
            <person name="Lv Y.Y."/>
            <person name="Qiu L.H."/>
        </authorList>
    </citation>
    <scope>NUCLEOTIDE SEQUENCE [LARGE SCALE GENOMIC DNA]</scope>
    <source>
        <strain evidence="1 2">DHOF10</strain>
    </source>
</reference>
<gene>
    <name evidence="1" type="ORF">ESZ00_13400</name>
</gene>
<dbReference type="EC" id="2.7.1.25" evidence="1"/>
<dbReference type="GO" id="GO:0004020">
    <property type="term" value="F:adenylylsulfate kinase activity"/>
    <property type="evidence" value="ECO:0007669"/>
    <property type="project" value="UniProtKB-EC"/>
</dbReference>
<keyword evidence="1" id="KW-0418">Kinase</keyword>
<evidence type="ECO:0000313" key="1">
    <source>
        <dbReference type="EMBL" id="RXS95558.1"/>
    </source>
</evidence>
<comment type="caution">
    <text evidence="1">The sequence shown here is derived from an EMBL/GenBank/DDBJ whole genome shotgun (WGS) entry which is preliminary data.</text>
</comment>
<dbReference type="Gene3D" id="3.40.50.300">
    <property type="entry name" value="P-loop containing nucleotide triphosphate hydrolases"/>
    <property type="match status" value="1"/>
</dbReference>
<dbReference type="OrthoDB" id="9810277at2"/>
<name>A0A4Q1SF91_9BACT</name>
<dbReference type="EMBL" id="SDMK01000002">
    <property type="protein sequence ID" value="RXS95558.1"/>
    <property type="molecule type" value="Genomic_DNA"/>
</dbReference>
<dbReference type="PANTHER" id="PTHR43883">
    <property type="entry name" value="SLR0207 PROTEIN"/>
    <property type="match status" value="1"/>
</dbReference>
<organism evidence="1 2">
    <name type="scientific">Silvibacterium dinghuense</name>
    <dbReference type="NCBI Taxonomy" id="1560006"/>
    <lineage>
        <taxon>Bacteria</taxon>
        <taxon>Pseudomonadati</taxon>
        <taxon>Acidobacteriota</taxon>
        <taxon>Terriglobia</taxon>
        <taxon>Terriglobales</taxon>
        <taxon>Acidobacteriaceae</taxon>
        <taxon>Silvibacterium</taxon>
    </lineage>
</organism>
<keyword evidence="1" id="KW-0808">Transferase</keyword>
<dbReference type="SUPFAM" id="SSF52540">
    <property type="entry name" value="P-loop containing nucleoside triphosphate hydrolases"/>
    <property type="match status" value="1"/>
</dbReference>
<dbReference type="InterPro" id="IPR052732">
    <property type="entry name" value="Cell-binding_unc_protein"/>
</dbReference>
<accession>A0A4Q1SF91</accession>
<dbReference type="Pfam" id="PF13671">
    <property type="entry name" value="AAA_33"/>
    <property type="match status" value="1"/>
</dbReference>
<dbReference type="InterPro" id="IPR027417">
    <property type="entry name" value="P-loop_NTPase"/>
</dbReference>
<dbReference type="PANTHER" id="PTHR43883:SF1">
    <property type="entry name" value="GLUCONOKINASE"/>
    <property type="match status" value="1"/>
</dbReference>
<proteinExistence type="predicted"/>
<evidence type="ECO:0000313" key="2">
    <source>
        <dbReference type="Proteomes" id="UP000290253"/>
    </source>
</evidence>
<dbReference type="Proteomes" id="UP000290253">
    <property type="component" value="Unassembled WGS sequence"/>
</dbReference>
<keyword evidence="2" id="KW-1185">Reference proteome</keyword>
<dbReference type="RefSeq" id="WP_129208755.1">
    <property type="nucleotide sequence ID" value="NZ_BMGU01000004.1"/>
</dbReference>
<protein>
    <submittedName>
        <fullName evidence="1">Adenylyl-sulfate kinase</fullName>
        <ecNumber evidence="1">2.7.1.25</ecNumber>
    </submittedName>
</protein>
<dbReference type="AlphaFoldDB" id="A0A4Q1SF91"/>
<sequence>MSGKKTTWVILAGLPGAGKSTLARALVAHAKKAGFSAAILDKDQVRAALFPGALTDYSREQDDLCMAAVYDAAAYLTRIGSAQIILLDGRTYRSQVQREAAIHAAEAAGARWRLVHVVCADEVAEARLAQQQSEHPARNRTPELYRAVKAQWEPIAEPHRVVEMTADKEEALLRMWQWLSALE</sequence>